<feature type="region of interest" description="Disordered" evidence="1">
    <location>
        <begin position="1"/>
        <end position="21"/>
    </location>
</feature>
<sequence>MSVDILKPAAKRKRTEEDGSNSAPISVLSVWFEDGNVILEAENTKFKVHRGILAANSPVFHDMFSLPQPSSGENFVEGCPVVHLSDSGMDVMHILQAIYRPNYAALRGPLPFEMIAAFLRLGRKYDMEEVRTEALSRLYREFPTTLQEFDKAQHWSAVKHTPGIYFDIANLAREHNLLSVLPCALFRCYMRVDDVTKGIARRDGTIATLSRVNERACLAAFRPILQLQYETTYAWCHEESRCRSQYKCGANRRDFLNYTFFPTFETKTLLGRWDEAWGEGLCSSCVKLAKASHKSGCRRFWQKLPGVFHLPGWDELRKERIEDNRKRFQFPRKFKCS</sequence>
<evidence type="ECO:0000256" key="1">
    <source>
        <dbReference type="SAM" id="MobiDB-lite"/>
    </source>
</evidence>
<reference evidence="3 4" key="1">
    <citation type="journal article" date="2016" name="Mol. Biol. Evol.">
        <title>Comparative Genomics of Early-Diverging Mushroom-Forming Fungi Provides Insights into the Origins of Lignocellulose Decay Capabilities.</title>
        <authorList>
            <person name="Nagy L.G."/>
            <person name="Riley R."/>
            <person name="Tritt A."/>
            <person name="Adam C."/>
            <person name="Daum C."/>
            <person name="Floudas D."/>
            <person name="Sun H."/>
            <person name="Yadav J.S."/>
            <person name="Pangilinan J."/>
            <person name="Larsson K.H."/>
            <person name="Matsuura K."/>
            <person name="Barry K."/>
            <person name="Labutti K."/>
            <person name="Kuo R."/>
            <person name="Ohm R.A."/>
            <person name="Bhattacharya S.S."/>
            <person name="Shirouzu T."/>
            <person name="Yoshinaga Y."/>
            <person name="Martin F.M."/>
            <person name="Grigoriev I.V."/>
            <person name="Hibbett D.S."/>
        </authorList>
    </citation>
    <scope>NUCLEOTIDE SEQUENCE [LARGE SCALE GENOMIC DNA]</scope>
    <source>
        <strain evidence="3 4">CBS 109695</strain>
    </source>
</reference>
<dbReference type="SUPFAM" id="SSF54695">
    <property type="entry name" value="POZ domain"/>
    <property type="match status" value="1"/>
</dbReference>
<evidence type="ECO:0000259" key="2">
    <source>
        <dbReference type="PROSITE" id="PS50097"/>
    </source>
</evidence>
<dbReference type="STRING" id="436010.A0A166ACA6"/>
<keyword evidence="4" id="KW-1185">Reference proteome</keyword>
<dbReference type="InterPro" id="IPR000210">
    <property type="entry name" value="BTB/POZ_dom"/>
</dbReference>
<dbReference type="InterPro" id="IPR011333">
    <property type="entry name" value="SKP1/BTB/POZ_sf"/>
</dbReference>
<gene>
    <name evidence="3" type="ORF">FIBSPDRAFT_837642</name>
</gene>
<dbReference type="PROSITE" id="PS50097">
    <property type="entry name" value="BTB"/>
    <property type="match status" value="1"/>
</dbReference>
<dbReference type="EMBL" id="KV417663">
    <property type="protein sequence ID" value="KZP11464.1"/>
    <property type="molecule type" value="Genomic_DNA"/>
</dbReference>
<dbReference type="AlphaFoldDB" id="A0A166ACA6"/>
<name>A0A166ACA6_9AGAM</name>
<dbReference type="Gene3D" id="3.30.710.10">
    <property type="entry name" value="Potassium Channel Kv1.1, Chain A"/>
    <property type="match status" value="1"/>
</dbReference>
<feature type="domain" description="BTB" evidence="2">
    <location>
        <begin position="35"/>
        <end position="99"/>
    </location>
</feature>
<dbReference type="Pfam" id="PF00651">
    <property type="entry name" value="BTB"/>
    <property type="match status" value="1"/>
</dbReference>
<protein>
    <recommendedName>
        <fullName evidence="2">BTB domain-containing protein</fullName>
    </recommendedName>
</protein>
<proteinExistence type="predicted"/>
<dbReference type="OrthoDB" id="3217871at2759"/>
<evidence type="ECO:0000313" key="4">
    <source>
        <dbReference type="Proteomes" id="UP000076532"/>
    </source>
</evidence>
<dbReference type="SMART" id="SM00225">
    <property type="entry name" value="BTB"/>
    <property type="match status" value="1"/>
</dbReference>
<organism evidence="3 4">
    <name type="scientific">Athelia psychrophila</name>
    <dbReference type="NCBI Taxonomy" id="1759441"/>
    <lineage>
        <taxon>Eukaryota</taxon>
        <taxon>Fungi</taxon>
        <taxon>Dikarya</taxon>
        <taxon>Basidiomycota</taxon>
        <taxon>Agaricomycotina</taxon>
        <taxon>Agaricomycetes</taxon>
        <taxon>Agaricomycetidae</taxon>
        <taxon>Atheliales</taxon>
        <taxon>Atheliaceae</taxon>
        <taxon>Athelia</taxon>
    </lineage>
</organism>
<dbReference type="Proteomes" id="UP000076532">
    <property type="component" value="Unassembled WGS sequence"/>
</dbReference>
<dbReference type="CDD" id="cd18186">
    <property type="entry name" value="BTB_POZ_ZBTB_KLHL-like"/>
    <property type="match status" value="1"/>
</dbReference>
<accession>A0A166ACA6</accession>
<evidence type="ECO:0000313" key="3">
    <source>
        <dbReference type="EMBL" id="KZP11464.1"/>
    </source>
</evidence>